<dbReference type="GO" id="GO:0006355">
    <property type="term" value="P:regulation of DNA-templated transcription"/>
    <property type="evidence" value="ECO:0007669"/>
    <property type="project" value="InterPro"/>
</dbReference>
<dbReference type="SUPFAM" id="SSF55073">
    <property type="entry name" value="Nucleotide cyclase"/>
    <property type="match status" value="1"/>
</dbReference>
<comment type="caution">
    <text evidence="6">The sequence shown here is derived from an EMBL/GenBank/DDBJ whole genome shotgun (WGS) entry which is preliminary data.</text>
</comment>
<dbReference type="PANTHER" id="PTHR46663:SF3">
    <property type="entry name" value="SLL0267 PROTEIN"/>
    <property type="match status" value="1"/>
</dbReference>
<evidence type="ECO:0000259" key="3">
    <source>
        <dbReference type="PROSITE" id="PS50113"/>
    </source>
</evidence>
<dbReference type="InterPro" id="IPR000644">
    <property type="entry name" value="CBS_dom"/>
</dbReference>
<dbReference type="Pfam" id="PF00990">
    <property type="entry name" value="GGDEF"/>
    <property type="match status" value="1"/>
</dbReference>
<dbReference type="Pfam" id="PF00571">
    <property type="entry name" value="CBS"/>
    <property type="match status" value="4"/>
</dbReference>
<dbReference type="PROSITE" id="PS50112">
    <property type="entry name" value="PAS"/>
    <property type="match status" value="2"/>
</dbReference>
<evidence type="ECO:0000256" key="1">
    <source>
        <dbReference type="PROSITE-ProRule" id="PRU00703"/>
    </source>
</evidence>
<feature type="domain" description="CBS" evidence="5">
    <location>
        <begin position="116"/>
        <end position="175"/>
    </location>
</feature>
<proteinExistence type="predicted"/>
<evidence type="ECO:0008006" key="8">
    <source>
        <dbReference type="Google" id="ProtNLM"/>
    </source>
</evidence>
<dbReference type="SUPFAM" id="SSF55785">
    <property type="entry name" value="PYP-like sensor domain (PAS domain)"/>
    <property type="match status" value="2"/>
</dbReference>
<feature type="domain" description="CBS" evidence="5">
    <location>
        <begin position="1"/>
        <end position="44"/>
    </location>
</feature>
<name>A0A351RCJ1_9PROT</name>
<dbReference type="SUPFAM" id="SSF54631">
    <property type="entry name" value="CBS-domain pair"/>
    <property type="match status" value="2"/>
</dbReference>
<dbReference type="Pfam" id="PF00989">
    <property type="entry name" value="PAS"/>
    <property type="match status" value="1"/>
</dbReference>
<feature type="non-terminal residue" evidence="6">
    <location>
        <position position="1"/>
    </location>
</feature>
<dbReference type="SMART" id="SM00267">
    <property type="entry name" value="GGDEF"/>
    <property type="match status" value="1"/>
</dbReference>
<sequence length="672" mass="74875">ADVLEMMANHRISSIVVVEGKRPVGIFTERDALRIIPELLNTKTTFIGSVMSDVPVVAPMHLDLFEAYHLCAQENLRHLIVVDSTGDLYGIATDNDFMKLLGFDVLSGQEVVENIMHKNIHTLAKHDTLHDAITLMMKSNASGVVITEADKPIGIVTERDLVRLGRDHANGNMALAEVMSSPVICVNSQRSIYFAIEHMREQKVRTLVVVNNQGLLEGLMTEHDVVKKIESHYVHMLNKIIKRQADDIVRIRKELDERHVLSAVLHESLGVSLIIADPDKKVRYLNPAASVLFGIAHENIDGEQLELLFTKANMPVDHLLIALDKVEAGESYEYDLAHQMKDEIFELHVRMAPIQDQDNHLLGFVQTIQDETDKKHSERKLKQAASIFDNTIEGIIITDANANILSVNPAFMKITGYEEDEVRGRNPKVLSSGRQDKAFYGRMWDSLNASGYWQGELWNRRKSGETYAEWLTISAILDAKKQVKNYIAVFADITSSKLAHDEFEFLAHHDPLTKLPNRLLFNARLSHSLSRTKRTGDLVAVLMIDLDGFKLINDHYGHQAGDRVLEVVAERLMAHTRGEDTVARLGGDEFVVVLEDMTDYQGAMDVANKLIASISQPIMLIESTVSVTASVGIALSFNAGDNPKILVASADDALYQAKSAGKNTAICAQLQS</sequence>
<dbReference type="CDD" id="cd02205">
    <property type="entry name" value="CBS_pair_SF"/>
    <property type="match status" value="1"/>
</dbReference>
<dbReference type="InterPro" id="IPR001610">
    <property type="entry name" value="PAC"/>
</dbReference>
<dbReference type="InterPro" id="IPR046342">
    <property type="entry name" value="CBS_dom_sf"/>
</dbReference>
<feature type="domain" description="PAC" evidence="3">
    <location>
        <begin position="453"/>
        <end position="505"/>
    </location>
</feature>
<organism evidence="6 7">
    <name type="scientific">Methylotenera mobilis</name>
    <dbReference type="NCBI Taxonomy" id="359408"/>
    <lineage>
        <taxon>Bacteria</taxon>
        <taxon>Pseudomonadati</taxon>
        <taxon>Pseudomonadota</taxon>
        <taxon>Betaproteobacteria</taxon>
        <taxon>Nitrosomonadales</taxon>
        <taxon>Methylophilaceae</taxon>
        <taxon>Methylotenera</taxon>
    </lineage>
</organism>
<dbReference type="Gene3D" id="3.30.70.270">
    <property type="match status" value="1"/>
</dbReference>
<feature type="domain" description="CBS" evidence="5">
    <location>
        <begin position="179"/>
        <end position="237"/>
    </location>
</feature>
<dbReference type="PANTHER" id="PTHR46663">
    <property type="entry name" value="DIGUANYLATE CYCLASE DGCT-RELATED"/>
    <property type="match status" value="1"/>
</dbReference>
<dbReference type="PROSITE" id="PS50887">
    <property type="entry name" value="GGDEF"/>
    <property type="match status" value="1"/>
</dbReference>
<dbReference type="SMART" id="SM00086">
    <property type="entry name" value="PAC"/>
    <property type="match status" value="2"/>
</dbReference>
<dbReference type="Gene3D" id="3.10.580.10">
    <property type="entry name" value="CBS-domain"/>
    <property type="match status" value="2"/>
</dbReference>
<dbReference type="STRING" id="1132855.GCA_000384255_01189"/>
<dbReference type="Proteomes" id="UP000264313">
    <property type="component" value="Unassembled WGS sequence"/>
</dbReference>
<evidence type="ECO:0000313" key="7">
    <source>
        <dbReference type="Proteomes" id="UP000264313"/>
    </source>
</evidence>
<dbReference type="InterPro" id="IPR029787">
    <property type="entry name" value="Nucleotide_cyclase"/>
</dbReference>
<dbReference type="SMART" id="SM00091">
    <property type="entry name" value="PAS"/>
    <property type="match status" value="2"/>
</dbReference>
<dbReference type="SMART" id="SM00116">
    <property type="entry name" value="CBS"/>
    <property type="match status" value="4"/>
</dbReference>
<dbReference type="InterPro" id="IPR035965">
    <property type="entry name" value="PAS-like_dom_sf"/>
</dbReference>
<dbReference type="AlphaFoldDB" id="A0A351RCJ1"/>
<feature type="domain" description="GGDEF" evidence="4">
    <location>
        <begin position="537"/>
        <end position="670"/>
    </location>
</feature>
<evidence type="ECO:0000259" key="4">
    <source>
        <dbReference type="PROSITE" id="PS50887"/>
    </source>
</evidence>
<evidence type="ECO:0000259" key="5">
    <source>
        <dbReference type="PROSITE" id="PS51371"/>
    </source>
</evidence>
<keyword evidence="1" id="KW-0129">CBS domain</keyword>
<dbReference type="Gene3D" id="3.30.450.20">
    <property type="entry name" value="PAS domain"/>
    <property type="match status" value="2"/>
</dbReference>
<dbReference type="FunFam" id="3.30.70.270:FF:000001">
    <property type="entry name" value="Diguanylate cyclase domain protein"/>
    <property type="match status" value="1"/>
</dbReference>
<reference evidence="6 7" key="1">
    <citation type="journal article" date="2018" name="Nat. Biotechnol.">
        <title>A standardized bacterial taxonomy based on genome phylogeny substantially revises the tree of life.</title>
        <authorList>
            <person name="Parks D.H."/>
            <person name="Chuvochina M."/>
            <person name="Waite D.W."/>
            <person name="Rinke C."/>
            <person name="Skarshewski A."/>
            <person name="Chaumeil P.A."/>
            <person name="Hugenholtz P."/>
        </authorList>
    </citation>
    <scope>NUCLEOTIDE SEQUENCE [LARGE SCALE GENOMIC DNA]</scope>
    <source>
        <strain evidence="6">UBA9958</strain>
    </source>
</reference>
<dbReference type="Pfam" id="PF13426">
    <property type="entry name" value="PAS_9"/>
    <property type="match status" value="1"/>
</dbReference>
<dbReference type="InterPro" id="IPR000014">
    <property type="entry name" value="PAS"/>
</dbReference>
<dbReference type="NCBIfam" id="TIGR00254">
    <property type="entry name" value="GGDEF"/>
    <property type="match status" value="1"/>
</dbReference>
<feature type="domain" description="PAS" evidence="2">
    <location>
        <begin position="257"/>
        <end position="308"/>
    </location>
</feature>
<dbReference type="PROSITE" id="PS50113">
    <property type="entry name" value="PAC"/>
    <property type="match status" value="2"/>
</dbReference>
<dbReference type="CDD" id="cd00130">
    <property type="entry name" value="PAS"/>
    <property type="match status" value="2"/>
</dbReference>
<dbReference type="InterPro" id="IPR052163">
    <property type="entry name" value="DGC-Regulatory_Protein"/>
</dbReference>
<dbReference type="InterPro" id="IPR000700">
    <property type="entry name" value="PAS-assoc_C"/>
</dbReference>
<evidence type="ECO:0000259" key="2">
    <source>
        <dbReference type="PROSITE" id="PS50112"/>
    </source>
</evidence>
<dbReference type="InterPro" id="IPR000160">
    <property type="entry name" value="GGDEF_dom"/>
</dbReference>
<dbReference type="CDD" id="cd01949">
    <property type="entry name" value="GGDEF"/>
    <property type="match status" value="1"/>
</dbReference>
<protein>
    <recommendedName>
        <fullName evidence="8">Diguanylate cyclase</fullName>
    </recommendedName>
</protein>
<feature type="domain" description="PAC" evidence="3">
    <location>
        <begin position="330"/>
        <end position="383"/>
    </location>
</feature>
<feature type="domain" description="PAS" evidence="2">
    <location>
        <begin position="380"/>
        <end position="426"/>
    </location>
</feature>
<accession>A0A351RCJ1</accession>
<dbReference type="EMBL" id="DNAA01000226">
    <property type="protein sequence ID" value="HBA09762.1"/>
    <property type="molecule type" value="Genomic_DNA"/>
</dbReference>
<dbReference type="NCBIfam" id="TIGR00229">
    <property type="entry name" value="sensory_box"/>
    <property type="match status" value="2"/>
</dbReference>
<dbReference type="InterPro" id="IPR043128">
    <property type="entry name" value="Rev_trsase/Diguanyl_cyclase"/>
</dbReference>
<dbReference type="PROSITE" id="PS51371">
    <property type="entry name" value="CBS"/>
    <property type="match status" value="4"/>
</dbReference>
<dbReference type="InterPro" id="IPR013767">
    <property type="entry name" value="PAS_fold"/>
</dbReference>
<gene>
    <name evidence="6" type="ORF">DCW48_09600</name>
</gene>
<feature type="domain" description="CBS" evidence="5">
    <location>
        <begin position="51"/>
        <end position="111"/>
    </location>
</feature>
<evidence type="ECO:0000313" key="6">
    <source>
        <dbReference type="EMBL" id="HBA09762.1"/>
    </source>
</evidence>
<dbReference type="GO" id="GO:0003824">
    <property type="term" value="F:catalytic activity"/>
    <property type="evidence" value="ECO:0007669"/>
    <property type="project" value="UniProtKB-ARBA"/>
</dbReference>